<accession>A0A4V1G4F0</accession>
<feature type="short sequence motif" description="'HIGH' region" evidence="11">
    <location>
        <begin position="11"/>
        <end position="21"/>
    </location>
</feature>
<dbReference type="InterPro" id="IPR033910">
    <property type="entry name" value="GluRS_core"/>
</dbReference>
<dbReference type="GO" id="GO:0004818">
    <property type="term" value="F:glutamate-tRNA ligase activity"/>
    <property type="evidence" value="ECO:0007669"/>
    <property type="project" value="UniProtKB-UniRule"/>
</dbReference>
<evidence type="ECO:0000256" key="1">
    <source>
        <dbReference type="ARBA" id="ARBA00004496"/>
    </source>
</evidence>
<feature type="domain" description="Glutamyl/glutaminyl-tRNA synthetase class Ib catalytic" evidence="12">
    <location>
        <begin position="4"/>
        <end position="322"/>
    </location>
</feature>
<dbReference type="InterPro" id="IPR004527">
    <property type="entry name" value="Glu-tRNA-ligase_bac/mito"/>
</dbReference>
<evidence type="ECO:0000256" key="5">
    <source>
        <dbReference type="ARBA" id="ARBA00022598"/>
    </source>
</evidence>
<dbReference type="InterPro" id="IPR020752">
    <property type="entry name" value="Glu-tRNA-synth_I_codon-bd_sub1"/>
</dbReference>
<dbReference type="InterPro" id="IPR049940">
    <property type="entry name" value="GluQ/Sye"/>
</dbReference>
<dbReference type="InterPro" id="IPR020058">
    <property type="entry name" value="Glu/Gln-tRNA-synth_Ib_cat-dom"/>
</dbReference>
<dbReference type="HAMAP" id="MF_00022">
    <property type="entry name" value="Glu_tRNA_synth_type1"/>
    <property type="match status" value="1"/>
</dbReference>
<dbReference type="PANTHER" id="PTHR43311:SF2">
    <property type="entry name" value="GLUTAMATE--TRNA LIGASE, MITOCHONDRIAL-RELATED"/>
    <property type="match status" value="1"/>
</dbReference>
<evidence type="ECO:0000256" key="2">
    <source>
        <dbReference type="ARBA" id="ARBA00007894"/>
    </source>
</evidence>
<dbReference type="PRINTS" id="PR00987">
    <property type="entry name" value="TRNASYNTHGLU"/>
</dbReference>
<comment type="similarity">
    <text evidence="2 11">Belongs to the class-I aminoacyl-tRNA synthetase family. Glutamate--tRNA ligase type 1 subfamily.</text>
</comment>
<dbReference type="SUPFAM" id="SSF48163">
    <property type="entry name" value="An anticodon-binding domain of class I aminoacyl-tRNA synthetases"/>
    <property type="match status" value="1"/>
</dbReference>
<dbReference type="RefSeq" id="WP_217496350.1">
    <property type="nucleotide sequence ID" value="NZ_CP040396.1"/>
</dbReference>
<keyword evidence="8 11" id="KW-0648">Protein biosynthesis</keyword>
<evidence type="ECO:0000256" key="10">
    <source>
        <dbReference type="ARBA" id="ARBA00048351"/>
    </source>
</evidence>
<dbReference type="KEGG" id="palo:E6C60_3757"/>
<dbReference type="InterPro" id="IPR045462">
    <property type="entry name" value="aa-tRNA-synth_I_cd-bd"/>
</dbReference>
<dbReference type="InterPro" id="IPR000924">
    <property type="entry name" value="Glu/Gln-tRNA-synth"/>
</dbReference>
<feature type="binding site" evidence="11">
    <location>
        <position position="255"/>
    </location>
    <ligand>
        <name>ATP</name>
        <dbReference type="ChEBI" id="CHEBI:30616"/>
    </ligand>
</feature>
<protein>
    <recommendedName>
        <fullName evidence="11">Glutamate--tRNA ligase</fullName>
        <ecNumber evidence="11">6.1.1.17</ecNumber>
    </recommendedName>
    <alternativeName>
        <fullName evidence="11">Glutamyl-tRNA synthetase</fullName>
        <shortName evidence="11">GluRS</shortName>
    </alternativeName>
</protein>
<keyword evidence="15" id="KW-1185">Reference proteome</keyword>
<comment type="subcellular location">
    <subcellularLocation>
        <location evidence="1 11">Cytoplasm</location>
    </subcellularLocation>
</comment>
<dbReference type="GO" id="GO:0005829">
    <property type="term" value="C:cytosol"/>
    <property type="evidence" value="ECO:0007669"/>
    <property type="project" value="TreeGrafter"/>
</dbReference>
<evidence type="ECO:0000256" key="7">
    <source>
        <dbReference type="ARBA" id="ARBA00022840"/>
    </source>
</evidence>
<keyword evidence="9 11" id="KW-0030">Aminoacyl-tRNA synthetase</keyword>
<dbReference type="NCBIfam" id="TIGR00464">
    <property type="entry name" value="gltX_bact"/>
    <property type="match status" value="1"/>
</dbReference>
<reference evidence="14 15" key="1">
    <citation type="submission" date="2019-05" db="EMBL/GenBank/DDBJ databases">
        <authorList>
            <person name="Chen C."/>
        </authorList>
    </citation>
    <scope>NUCLEOTIDE SEQUENCE [LARGE SCALE GENOMIC DNA]</scope>
    <source>
        <strain evidence="14 15">HB172198</strain>
    </source>
</reference>
<dbReference type="Gene3D" id="1.10.8.70">
    <property type="entry name" value="Glutamate-tRNA synthetase, class I, anticodon-binding domain 1"/>
    <property type="match status" value="1"/>
</dbReference>
<dbReference type="PANTHER" id="PTHR43311">
    <property type="entry name" value="GLUTAMATE--TRNA LIGASE"/>
    <property type="match status" value="1"/>
</dbReference>
<dbReference type="AlphaFoldDB" id="A0A4V1G4F0"/>
<evidence type="ECO:0000259" key="12">
    <source>
        <dbReference type="Pfam" id="PF00749"/>
    </source>
</evidence>
<dbReference type="GO" id="GO:0000049">
    <property type="term" value="F:tRNA binding"/>
    <property type="evidence" value="ECO:0007669"/>
    <property type="project" value="InterPro"/>
</dbReference>
<keyword evidence="7 11" id="KW-0067">ATP-binding</keyword>
<dbReference type="Pfam" id="PF00749">
    <property type="entry name" value="tRNA-synt_1c"/>
    <property type="match status" value="1"/>
</dbReference>
<comment type="subunit">
    <text evidence="3 11">Monomer.</text>
</comment>
<evidence type="ECO:0000256" key="11">
    <source>
        <dbReference type="HAMAP-Rule" id="MF_00022"/>
    </source>
</evidence>
<dbReference type="Gene3D" id="1.10.10.350">
    <property type="match status" value="1"/>
</dbReference>
<dbReference type="InterPro" id="IPR001412">
    <property type="entry name" value="aa-tRNA-synth_I_CS"/>
</dbReference>
<evidence type="ECO:0000256" key="6">
    <source>
        <dbReference type="ARBA" id="ARBA00022741"/>
    </source>
</evidence>
<sequence length="486" mass="55697">MTEEVRVRYAPSPTGHLHIGNARTALFNYLFARKHGGKFIIRIEDTDVKRNVAGGEESQLKYLKWLGVQWDESVDVGGAYGPYRQTERLDLYRTYWQDLLDRGLAYYCYCTEEELEQEREEQMARGETPRYSGKHRNLTEEQRAGFEAEGRVPSIRFRVPDERIYTWDDMVKGTISFNSKETGDFVIVKKDGIPTYNFAVALDDSLMKISHVLRGEDHISNTPRQLMIYEALGLTPPQFGHMTLITNEHHKKLSKRDESIIQFIEQYDQLGYLPEALFNFIALLGWSPEGEEEILSREQLIEMFDANRLSKSPAVFDTKKLEHLNNAYIKQADPDVVANLAIPHLQKAGRLPQELDAQEESWARALVALYQEQLTSASEIVELSSVFFRTHLEMDEEAAEIMAGEQVPAVLSALRQKLEASETFTAQHVAALIKEVQKETGFKGKQLFMPIRVALTGQTHGRDLNQTIWLLGRDRVLERLESQIKG</sequence>
<organism evidence="14 15">
    <name type="scientific">Paenibacillus algicola</name>
    <dbReference type="NCBI Taxonomy" id="2565926"/>
    <lineage>
        <taxon>Bacteria</taxon>
        <taxon>Bacillati</taxon>
        <taxon>Bacillota</taxon>
        <taxon>Bacilli</taxon>
        <taxon>Bacillales</taxon>
        <taxon>Paenibacillaceae</taxon>
        <taxon>Paenibacillus</taxon>
    </lineage>
</organism>
<dbReference type="InterPro" id="IPR008925">
    <property type="entry name" value="aa_tRNA-synth_I_cd-bd_sf"/>
</dbReference>
<keyword evidence="5 11" id="KW-0436">Ligase</keyword>
<dbReference type="Proteomes" id="UP000300879">
    <property type="component" value="Chromosome"/>
</dbReference>
<evidence type="ECO:0000256" key="3">
    <source>
        <dbReference type="ARBA" id="ARBA00011245"/>
    </source>
</evidence>
<dbReference type="CDD" id="cd00808">
    <property type="entry name" value="GluRS_core"/>
    <property type="match status" value="1"/>
</dbReference>
<dbReference type="FunFam" id="1.10.10.350:FF:000002">
    <property type="entry name" value="Glutamate--tRNA ligase"/>
    <property type="match status" value="1"/>
</dbReference>
<evidence type="ECO:0000256" key="9">
    <source>
        <dbReference type="ARBA" id="ARBA00023146"/>
    </source>
</evidence>
<keyword evidence="6 11" id="KW-0547">Nucleotide-binding</keyword>
<dbReference type="GO" id="GO:0006424">
    <property type="term" value="P:glutamyl-tRNA aminoacylation"/>
    <property type="evidence" value="ECO:0007669"/>
    <property type="project" value="UniProtKB-UniRule"/>
</dbReference>
<dbReference type="InterPro" id="IPR014729">
    <property type="entry name" value="Rossmann-like_a/b/a_fold"/>
</dbReference>
<dbReference type="EMBL" id="CP040396">
    <property type="protein sequence ID" value="QCT04464.1"/>
    <property type="molecule type" value="Genomic_DNA"/>
</dbReference>
<comment type="catalytic activity">
    <reaction evidence="10 11">
        <text>tRNA(Glu) + L-glutamate + ATP = L-glutamyl-tRNA(Glu) + AMP + diphosphate</text>
        <dbReference type="Rhea" id="RHEA:23540"/>
        <dbReference type="Rhea" id="RHEA-COMP:9663"/>
        <dbReference type="Rhea" id="RHEA-COMP:9680"/>
        <dbReference type="ChEBI" id="CHEBI:29985"/>
        <dbReference type="ChEBI" id="CHEBI:30616"/>
        <dbReference type="ChEBI" id="CHEBI:33019"/>
        <dbReference type="ChEBI" id="CHEBI:78442"/>
        <dbReference type="ChEBI" id="CHEBI:78520"/>
        <dbReference type="ChEBI" id="CHEBI:456215"/>
        <dbReference type="EC" id="6.1.1.17"/>
    </reaction>
</comment>
<dbReference type="InterPro" id="IPR020751">
    <property type="entry name" value="aa-tRNA-synth_I_codon-bd_sub2"/>
</dbReference>
<feature type="short sequence motif" description="'KMSKS' region" evidence="11">
    <location>
        <begin position="252"/>
        <end position="256"/>
    </location>
</feature>
<feature type="domain" description="Aminoacyl-tRNA synthetase class I anticodon-binding" evidence="13">
    <location>
        <begin position="338"/>
        <end position="483"/>
    </location>
</feature>
<gene>
    <name evidence="11" type="primary">gltX</name>
    <name evidence="14" type="ORF">E6C60_3757</name>
</gene>
<dbReference type="FunFam" id="3.40.50.620:FF:000007">
    <property type="entry name" value="Glutamate--tRNA ligase"/>
    <property type="match status" value="1"/>
</dbReference>
<proteinExistence type="inferred from homology"/>
<evidence type="ECO:0000313" key="15">
    <source>
        <dbReference type="Proteomes" id="UP000300879"/>
    </source>
</evidence>
<dbReference type="GO" id="GO:0005524">
    <property type="term" value="F:ATP binding"/>
    <property type="evidence" value="ECO:0007669"/>
    <property type="project" value="UniProtKB-UniRule"/>
</dbReference>
<dbReference type="PROSITE" id="PS00178">
    <property type="entry name" value="AA_TRNA_LIGASE_I"/>
    <property type="match status" value="1"/>
</dbReference>
<dbReference type="EC" id="6.1.1.17" evidence="11"/>
<keyword evidence="4 11" id="KW-0963">Cytoplasm</keyword>
<comment type="caution">
    <text evidence="11">Lacks conserved residue(s) required for the propagation of feature annotation.</text>
</comment>
<comment type="function">
    <text evidence="11">Catalyzes the attachment of glutamate to tRNA(Glu) in a two-step reaction: glutamate is first activated by ATP to form Glu-AMP and then transferred to the acceptor end of tRNA(Glu).</text>
</comment>
<dbReference type="GO" id="GO:0008270">
    <property type="term" value="F:zinc ion binding"/>
    <property type="evidence" value="ECO:0007669"/>
    <property type="project" value="InterPro"/>
</dbReference>
<evidence type="ECO:0000259" key="13">
    <source>
        <dbReference type="Pfam" id="PF19269"/>
    </source>
</evidence>
<evidence type="ECO:0000256" key="4">
    <source>
        <dbReference type="ARBA" id="ARBA00022490"/>
    </source>
</evidence>
<dbReference type="Gene3D" id="3.40.50.620">
    <property type="entry name" value="HUPs"/>
    <property type="match status" value="1"/>
</dbReference>
<name>A0A4V1G4F0_9BACL</name>
<evidence type="ECO:0000256" key="8">
    <source>
        <dbReference type="ARBA" id="ARBA00022917"/>
    </source>
</evidence>
<dbReference type="SUPFAM" id="SSF52374">
    <property type="entry name" value="Nucleotidylyl transferase"/>
    <property type="match status" value="1"/>
</dbReference>
<evidence type="ECO:0000313" key="14">
    <source>
        <dbReference type="EMBL" id="QCT04464.1"/>
    </source>
</evidence>
<dbReference type="Pfam" id="PF19269">
    <property type="entry name" value="Anticodon_2"/>
    <property type="match status" value="1"/>
</dbReference>